<accession>A0ABN7S0H2</accession>
<evidence type="ECO:0000259" key="1">
    <source>
        <dbReference type="Pfam" id="PF14330"/>
    </source>
</evidence>
<reference evidence="2 3" key="1">
    <citation type="submission" date="2021-04" db="EMBL/GenBank/DDBJ databases">
        <authorList>
            <person name="Rakotoarivonina H."/>
        </authorList>
    </citation>
    <scope>NUCLEOTIDE SEQUENCE [LARGE SCALE GENOMIC DNA]</scope>
    <source>
        <strain evidence="2 3">XE</strain>
    </source>
</reference>
<feature type="domain" description="DUF4387" evidence="1">
    <location>
        <begin position="4"/>
        <end position="100"/>
    </location>
</feature>
<proteinExistence type="predicted"/>
<protein>
    <recommendedName>
        <fullName evidence="1">DUF4387 domain-containing protein</fullName>
    </recommendedName>
</protein>
<evidence type="ECO:0000313" key="2">
    <source>
        <dbReference type="EMBL" id="CAG5085883.1"/>
    </source>
</evidence>
<organism evidence="2 3">
    <name type="scientific">Thermobacillus xylanilyticus</name>
    <dbReference type="NCBI Taxonomy" id="76633"/>
    <lineage>
        <taxon>Bacteria</taxon>
        <taxon>Bacillati</taxon>
        <taxon>Bacillota</taxon>
        <taxon>Bacilli</taxon>
        <taxon>Bacillales</taxon>
        <taxon>Paenibacillaceae</taxon>
        <taxon>Thermobacillus</taxon>
    </lineage>
</organism>
<keyword evidence="3" id="KW-1185">Reference proteome</keyword>
<dbReference type="RefSeq" id="WP_213484382.1">
    <property type="nucleotide sequence ID" value="NZ_CAJRAY010000042.1"/>
</dbReference>
<gene>
    <name evidence="2" type="primary">txxe 871</name>
    <name evidence="2" type="ORF">TXXE_09275</name>
</gene>
<name>A0ABN7S0H2_THEXY</name>
<sequence>MAKLGDIAKVLRSKNSGPFEITLDCLFDNRESYERLKRSNAITRETIARLYQIRVDQVHQLVFYDQALGFKVTIAREVSSGSAGDRDVYGAQQHAPLMNLDVAMKEEGP</sequence>
<comment type="caution">
    <text evidence="2">The sequence shown here is derived from an EMBL/GenBank/DDBJ whole genome shotgun (WGS) entry which is preliminary data.</text>
</comment>
<dbReference type="Proteomes" id="UP000681526">
    <property type="component" value="Unassembled WGS sequence"/>
</dbReference>
<evidence type="ECO:0000313" key="3">
    <source>
        <dbReference type="Proteomes" id="UP000681526"/>
    </source>
</evidence>
<dbReference type="InterPro" id="IPR025496">
    <property type="entry name" value="DUF4387"/>
</dbReference>
<dbReference type="EMBL" id="CAJRAY010000042">
    <property type="protein sequence ID" value="CAG5085883.1"/>
    <property type="molecule type" value="Genomic_DNA"/>
</dbReference>
<dbReference type="Pfam" id="PF14330">
    <property type="entry name" value="DUF4387"/>
    <property type="match status" value="1"/>
</dbReference>